<comment type="catalytic activity">
    <reaction evidence="3">
        <text>Cleavage of hydrophobic, N-terminal signal or leader sequences from secreted and periplasmic proteins.</text>
        <dbReference type="EC" id="3.4.21.89"/>
    </reaction>
</comment>
<feature type="transmembrane region" description="Helical" evidence="3">
    <location>
        <begin position="60"/>
        <end position="79"/>
    </location>
</feature>
<keyword evidence="3" id="KW-0645">Protease</keyword>
<accession>A0A7W7IZB2</accession>
<organism evidence="5 6">
    <name type="scientific">Flavobacterium nitrogenifigens</name>
    <dbReference type="NCBI Taxonomy" id="1617283"/>
    <lineage>
        <taxon>Bacteria</taxon>
        <taxon>Pseudomonadati</taxon>
        <taxon>Bacteroidota</taxon>
        <taxon>Flavobacteriia</taxon>
        <taxon>Flavobacteriales</taxon>
        <taxon>Flavobacteriaceae</taxon>
        <taxon>Flavobacterium</taxon>
    </lineage>
</organism>
<keyword evidence="6" id="KW-1185">Reference proteome</keyword>
<dbReference type="NCBIfam" id="TIGR02227">
    <property type="entry name" value="sigpep_I_bact"/>
    <property type="match status" value="1"/>
</dbReference>
<evidence type="ECO:0000256" key="2">
    <source>
        <dbReference type="ARBA" id="ARBA00019232"/>
    </source>
</evidence>
<dbReference type="PRINTS" id="PR00727">
    <property type="entry name" value="LEADERPTASE"/>
</dbReference>
<dbReference type="GO" id="GO:0006465">
    <property type="term" value="P:signal peptide processing"/>
    <property type="evidence" value="ECO:0007669"/>
    <property type="project" value="InterPro"/>
</dbReference>
<evidence type="ECO:0000256" key="1">
    <source>
        <dbReference type="ARBA" id="ARBA00009370"/>
    </source>
</evidence>
<evidence type="ECO:0000313" key="5">
    <source>
        <dbReference type="EMBL" id="MBB4803068.1"/>
    </source>
</evidence>
<proteinExistence type="inferred from homology"/>
<protein>
    <recommendedName>
        <fullName evidence="2 3">Signal peptidase I</fullName>
        <ecNumber evidence="3">3.4.21.89</ecNumber>
    </recommendedName>
</protein>
<dbReference type="GO" id="GO:0009003">
    <property type="term" value="F:signal peptidase activity"/>
    <property type="evidence" value="ECO:0007669"/>
    <property type="project" value="UniProtKB-EC"/>
</dbReference>
<evidence type="ECO:0000259" key="4">
    <source>
        <dbReference type="Pfam" id="PF10502"/>
    </source>
</evidence>
<evidence type="ECO:0000313" key="6">
    <source>
        <dbReference type="Proteomes" id="UP000561681"/>
    </source>
</evidence>
<dbReference type="Pfam" id="PF10502">
    <property type="entry name" value="Peptidase_S26"/>
    <property type="match status" value="1"/>
</dbReference>
<comment type="similarity">
    <text evidence="1 3">Belongs to the peptidase S26 family.</text>
</comment>
<dbReference type="Gene3D" id="2.10.109.10">
    <property type="entry name" value="Umud Fragment, subunit A"/>
    <property type="match status" value="1"/>
</dbReference>
<dbReference type="InterPro" id="IPR019533">
    <property type="entry name" value="Peptidase_S26"/>
</dbReference>
<keyword evidence="3" id="KW-1133">Transmembrane helix</keyword>
<dbReference type="GO" id="GO:0016020">
    <property type="term" value="C:membrane"/>
    <property type="evidence" value="ECO:0007669"/>
    <property type="project" value="UniProtKB-SubCell"/>
</dbReference>
<evidence type="ECO:0000256" key="3">
    <source>
        <dbReference type="RuleBase" id="RU362042"/>
    </source>
</evidence>
<comment type="caution">
    <text evidence="5">The sequence shown here is derived from an EMBL/GenBank/DDBJ whole genome shotgun (WGS) entry which is preliminary data.</text>
</comment>
<dbReference type="InterPro" id="IPR036286">
    <property type="entry name" value="LexA/Signal_pep-like_sf"/>
</dbReference>
<keyword evidence="3 5" id="KW-0378">Hydrolase</keyword>
<feature type="transmembrane region" description="Helical" evidence="3">
    <location>
        <begin position="12"/>
        <end position="30"/>
    </location>
</feature>
<dbReference type="RefSeq" id="WP_184163961.1">
    <property type="nucleotide sequence ID" value="NZ_JACHLD010000005.1"/>
</dbReference>
<comment type="caution">
    <text evidence="3">Lacks conserved residue(s) required for the propagation of feature annotation.</text>
</comment>
<feature type="domain" description="Peptidase S26" evidence="4">
    <location>
        <begin position="122"/>
        <end position="285"/>
    </location>
</feature>
<dbReference type="PANTHER" id="PTHR43390:SF1">
    <property type="entry name" value="CHLOROPLAST PROCESSING PEPTIDASE"/>
    <property type="match status" value="1"/>
</dbReference>
<dbReference type="AlphaFoldDB" id="A0A7W7IZB2"/>
<dbReference type="SUPFAM" id="SSF51306">
    <property type="entry name" value="LexA/Signal peptidase"/>
    <property type="match status" value="1"/>
</dbReference>
<reference evidence="5 6" key="1">
    <citation type="submission" date="2020-08" db="EMBL/GenBank/DDBJ databases">
        <title>Functional genomics of gut bacteria from endangered species of beetles.</title>
        <authorList>
            <person name="Carlos-Shanley C."/>
        </authorList>
    </citation>
    <scope>NUCLEOTIDE SEQUENCE [LARGE SCALE GENOMIC DNA]</scope>
    <source>
        <strain evidence="5 6">S00142</strain>
    </source>
</reference>
<comment type="subcellular location">
    <subcellularLocation>
        <location evidence="3">Membrane</location>
        <topology evidence="3">Single-pass type II membrane protein</topology>
    </subcellularLocation>
</comment>
<name>A0A7W7IZB2_9FLAO</name>
<dbReference type="GO" id="GO:0004252">
    <property type="term" value="F:serine-type endopeptidase activity"/>
    <property type="evidence" value="ECO:0007669"/>
    <property type="project" value="InterPro"/>
</dbReference>
<dbReference type="PANTHER" id="PTHR43390">
    <property type="entry name" value="SIGNAL PEPTIDASE I"/>
    <property type="match status" value="1"/>
</dbReference>
<dbReference type="CDD" id="cd06530">
    <property type="entry name" value="S26_SPase_I"/>
    <property type="match status" value="1"/>
</dbReference>
<dbReference type="EMBL" id="JACHLD010000005">
    <property type="protein sequence ID" value="MBB4803068.1"/>
    <property type="molecule type" value="Genomic_DNA"/>
</dbReference>
<dbReference type="InterPro" id="IPR000223">
    <property type="entry name" value="Pept_S26A_signal_pept_1"/>
</dbReference>
<sequence>MNDTTTKTNSRNPILVFFLSIFFSGFGQMYNGQLKKGIVFLLISFIYPILYGFTRIGVSFTGFFAIVIIDFAFRFYVIYDAVKNARKLKTYTLKPYNTWYYYAIYIVTTSVLFWYYDYNKIVGVQSYLIPSAGNEPTVKLGDRVVADLRAFNNTEPDYGDIVIFKKKDSLNPWIYRIVALPNDNVEIRHGSLIINGRKCKTRFIKETKSEEFDVYEHEEELPNGHKHKIYTFKTPFEEDKSAINKVTVPSNGYFLLGDNRDNAVDSRYIGVIYKDELMGKLVFSFLGKTNDRIHIDFRDQ</sequence>
<feature type="transmembrane region" description="Helical" evidence="3">
    <location>
        <begin position="37"/>
        <end position="54"/>
    </location>
</feature>
<dbReference type="Proteomes" id="UP000561681">
    <property type="component" value="Unassembled WGS sequence"/>
</dbReference>
<keyword evidence="3" id="KW-0812">Transmembrane</keyword>
<dbReference type="EC" id="3.4.21.89" evidence="3"/>
<keyword evidence="3" id="KW-0472">Membrane</keyword>
<feature type="transmembrane region" description="Helical" evidence="3">
    <location>
        <begin position="99"/>
        <end position="116"/>
    </location>
</feature>
<gene>
    <name evidence="5" type="ORF">HNP37_003143</name>
</gene>